<evidence type="ECO:0000313" key="2">
    <source>
        <dbReference type="EMBL" id="HJA03633.1"/>
    </source>
</evidence>
<dbReference type="Proteomes" id="UP000824220">
    <property type="component" value="Unassembled WGS sequence"/>
</dbReference>
<organism evidence="2 3">
    <name type="scientific">Candidatus Microbacterium stercoravium</name>
    <dbReference type="NCBI Taxonomy" id="2838697"/>
    <lineage>
        <taxon>Bacteria</taxon>
        <taxon>Bacillati</taxon>
        <taxon>Actinomycetota</taxon>
        <taxon>Actinomycetes</taxon>
        <taxon>Micrococcales</taxon>
        <taxon>Microbacteriaceae</taxon>
        <taxon>Microbacterium</taxon>
    </lineage>
</organism>
<dbReference type="GO" id="GO:0030975">
    <property type="term" value="F:thiamine binding"/>
    <property type="evidence" value="ECO:0007669"/>
    <property type="project" value="TreeGrafter"/>
</dbReference>
<dbReference type="Pfam" id="PF13416">
    <property type="entry name" value="SBP_bac_8"/>
    <property type="match status" value="1"/>
</dbReference>
<dbReference type="GO" id="GO:0030976">
    <property type="term" value="F:thiamine pyrophosphate binding"/>
    <property type="evidence" value="ECO:0007669"/>
    <property type="project" value="TreeGrafter"/>
</dbReference>
<sequence>FLEEHPDITINYSSKRSSAEMLSAIQSEGGRPVTDVAIMDSAVSDSGNEQGLFEKITEADVPNLSKVKDEFQHDDGFGPLVGLDAVGLLYDTETFSEAPTSWEVLWDDAYAGQVQVVAPPSGLGLNLTAITATMLGEDYTESIDEAVAKLAELAPNVQSWAPNPDEYQSIITGQTVLGLGQNARGQYYSDDSDGKLGIAFPEEGTVYQRNAINLSAEAPNPEAAKTFIDYALSDEAQAAFAEALFYAPSTDVELPPEVSERIVQTDGSMEIIDLDPTWLGQVSGEWTDRWKREIIGG</sequence>
<dbReference type="AlphaFoldDB" id="A0A9D2KHV5"/>
<dbReference type="EMBL" id="DXAM01000028">
    <property type="protein sequence ID" value="HJA03633.1"/>
    <property type="molecule type" value="Genomic_DNA"/>
</dbReference>
<dbReference type="PANTHER" id="PTHR30006:SF2">
    <property type="entry name" value="ABC TRANSPORTER SUBSTRATE-BINDING PROTEIN"/>
    <property type="match status" value="1"/>
</dbReference>
<reference evidence="2" key="2">
    <citation type="submission" date="2021-04" db="EMBL/GenBank/DDBJ databases">
        <authorList>
            <person name="Gilroy R."/>
        </authorList>
    </citation>
    <scope>NUCLEOTIDE SEQUENCE</scope>
    <source>
        <strain evidence="2">ChiHjej8B7-3636</strain>
    </source>
</reference>
<dbReference type="InterPro" id="IPR006059">
    <property type="entry name" value="SBP"/>
</dbReference>
<accession>A0A9D2KHV5</accession>
<dbReference type="Gene3D" id="3.40.190.10">
    <property type="entry name" value="Periplasmic binding protein-like II"/>
    <property type="match status" value="2"/>
</dbReference>
<dbReference type="GO" id="GO:0030288">
    <property type="term" value="C:outer membrane-bounded periplasmic space"/>
    <property type="evidence" value="ECO:0007669"/>
    <property type="project" value="TreeGrafter"/>
</dbReference>
<protein>
    <submittedName>
        <fullName evidence="2">Extracellular solute-binding protein</fullName>
    </submittedName>
</protein>
<name>A0A9D2KHV5_9MICO</name>
<dbReference type="SUPFAM" id="SSF53850">
    <property type="entry name" value="Periplasmic binding protein-like II"/>
    <property type="match status" value="1"/>
</dbReference>
<dbReference type="GO" id="GO:0015888">
    <property type="term" value="P:thiamine transport"/>
    <property type="evidence" value="ECO:0007669"/>
    <property type="project" value="TreeGrafter"/>
</dbReference>
<comment type="caution">
    <text evidence="2">The sequence shown here is derived from an EMBL/GenBank/DDBJ whole genome shotgun (WGS) entry which is preliminary data.</text>
</comment>
<reference evidence="2" key="1">
    <citation type="journal article" date="2021" name="PeerJ">
        <title>Extensive microbial diversity within the chicken gut microbiome revealed by metagenomics and culture.</title>
        <authorList>
            <person name="Gilroy R."/>
            <person name="Ravi A."/>
            <person name="Getino M."/>
            <person name="Pursley I."/>
            <person name="Horton D.L."/>
            <person name="Alikhan N.F."/>
            <person name="Baker D."/>
            <person name="Gharbi K."/>
            <person name="Hall N."/>
            <person name="Watson M."/>
            <person name="Adriaenssens E.M."/>
            <person name="Foster-Nyarko E."/>
            <person name="Jarju S."/>
            <person name="Secka A."/>
            <person name="Antonio M."/>
            <person name="Oren A."/>
            <person name="Chaudhuri R.R."/>
            <person name="La Ragione R."/>
            <person name="Hildebrand F."/>
            <person name="Pallen M.J."/>
        </authorList>
    </citation>
    <scope>NUCLEOTIDE SEQUENCE</scope>
    <source>
        <strain evidence="2">ChiHjej8B7-3636</strain>
    </source>
</reference>
<proteinExistence type="predicted"/>
<feature type="non-terminal residue" evidence="2">
    <location>
        <position position="1"/>
    </location>
</feature>
<evidence type="ECO:0000313" key="3">
    <source>
        <dbReference type="Proteomes" id="UP000824220"/>
    </source>
</evidence>
<keyword evidence="1" id="KW-0732">Signal</keyword>
<dbReference type="PANTHER" id="PTHR30006">
    <property type="entry name" value="THIAMINE-BINDING PERIPLASMIC PROTEIN-RELATED"/>
    <property type="match status" value="1"/>
</dbReference>
<gene>
    <name evidence="2" type="ORF">H9800_02085</name>
</gene>
<evidence type="ECO:0000256" key="1">
    <source>
        <dbReference type="ARBA" id="ARBA00022729"/>
    </source>
</evidence>